<sequence length="52" mass="5461">MESLVFVVVSYVAAAPVTATDITAPRSAPVNTYVAVVAPEIFVVTSPAVRFH</sequence>
<dbReference type="EMBL" id="CAFBLF010000110">
    <property type="protein sequence ID" value="CAB4868595.1"/>
    <property type="molecule type" value="Genomic_DNA"/>
</dbReference>
<protein>
    <submittedName>
        <fullName evidence="1">Unannotated protein</fullName>
    </submittedName>
</protein>
<dbReference type="AlphaFoldDB" id="A0A6J7DIA5"/>
<proteinExistence type="predicted"/>
<reference evidence="1" key="1">
    <citation type="submission" date="2020-05" db="EMBL/GenBank/DDBJ databases">
        <authorList>
            <person name="Chiriac C."/>
            <person name="Salcher M."/>
            <person name="Ghai R."/>
            <person name="Kavagutti S V."/>
        </authorList>
    </citation>
    <scope>NUCLEOTIDE SEQUENCE</scope>
</reference>
<gene>
    <name evidence="1" type="ORF">UFOPK3339_00773</name>
</gene>
<organism evidence="1">
    <name type="scientific">freshwater metagenome</name>
    <dbReference type="NCBI Taxonomy" id="449393"/>
    <lineage>
        <taxon>unclassified sequences</taxon>
        <taxon>metagenomes</taxon>
        <taxon>ecological metagenomes</taxon>
    </lineage>
</organism>
<name>A0A6J7DIA5_9ZZZZ</name>
<accession>A0A6J7DIA5</accession>
<evidence type="ECO:0000313" key="1">
    <source>
        <dbReference type="EMBL" id="CAB4868595.1"/>
    </source>
</evidence>